<dbReference type="RefSeq" id="WP_215233451.1">
    <property type="nucleotide sequence ID" value="NZ_CAJRAU010000002.1"/>
</dbReference>
<name>A0ABM8UPS0_9BACT</name>
<dbReference type="EMBL" id="CAJRAU010000002">
    <property type="protein sequence ID" value="CAG5069377.1"/>
    <property type="molecule type" value="Genomic_DNA"/>
</dbReference>
<sequence length="600" mass="67872">MSHTFHIPVLGLGYSIDTPVKVAHFGISSVISIVDDELIERMRRYYYKQLDEDFEPISKSTEDYRARRITDYLNLIRRIADQRFKSLIQSPFQNNSEIDRYFQLLPASSSLKAEYEKLRRLPGTSRTAAEARLRAQLTQGEIDVNIMSKVDKVNRDGEGESLGDMYTDALAAMRGFAESNLRSSLVLSAGMNPRLYSYLENFPDFFPDSKGGFKKKLILKVSEFRSALIQAKFLAKKGIWVSEFRVESGLNCGGHAFATEGYLLGPVLEEFKVKREEMRSELFELYRDSIASKGCEISQAPKVKVTVQGGIGTAAENDFLIQHYQLDATGWGSPFLLVPEVTNVDQETLDALATSESEDYYVSDSSPLGVLFNNFRKSSAERQRLDRIAKGRPGSPCHKRYLVSDTTFTKEPICTASRQFQNLKIRELRALNPVNLEEQIDKVTEKLCLCDGLTTAALLKNNLLNPRENKAVAICPGPNLAWFSGILTLDELVGHIYGKIDLLSRKPRPHMFINELRLYVDYLKKDMQRFAGSADVKKEKYFAKFKDQLLNGIAYYRELIPLLNEPEAIQKEMLTQLASIENELVPVSSASEAACHIPKR</sequence>
<accession>A0ABM8UPS0</accession>
<reference evidence="1 2" key="1">
    <citation type="submission" date="2021-04" db="EMBL/GenBank/DDBJ databases">
        <authorList>
            <person name="Rodrigo-Torres L."/>
            <person name="Arahal R. D."/>
            <person name="Lucena T."/>
        </authorList>
    </citation>
    <scope>NUCLEOTIDE SEQUENCE [LARGE SCALE GENOMIC DNA]</scope>
    <source>
        <strain evidence="1 2">CECT 9623</strain>
    </source>
</reference>
<dbReference type="Proteomes" id="UP000679725">
    <property type="component" value="Unassembled WGS sequence"/>
</dbReference>
<gene>
    <name evidence="1" type="ORF">DYBT9623_02113</name>
</gene>
<proteinExistence type="predicted"/>
<protein>
    <submittedName>
        <fullName evidence="1">Uncharacterized protein</fullName>
    </submittedName>
</protein>
<evidence type="ECO:0000313" key="2">
    <source>
        <dbReference type="Proteomes" id="UP000679725"/>
    </source>
</evidence>
<keyword evidence="2" id="KW-1185">Reference proteome</keyword>
<organism evidence="1 2">
    <name type="scientific">Dyadobacter linearis</name>
    <dbReference type="NCBI Taxonomy" id="2823330"/>
    <lineage>
        <taxon>Bacteria</taxon>
        <taxon>Pseudomonadati</taxon>
        <taxon>Bacteroidota</taxon>
        <taxon>Cytophagia</taxon>
        <taxon>Cytophagales</taxon>
        <taxon>Spirosomataceae</taxon>
        <taxon>Dyadobacter</taxon>
    </lineage>
</organism>
<comment type="caution">
    <text evidence="1">The sequence shown here is derived from an EMBL/GenBank/DDBJ whole genome shotgun (WGS) entry which is preliminary data.</text>
</comment>
<evidence type="ECO:0000313" key="1">
    <source>
        <dbReference type="EMBL" id="CAG5069377.1"/>
    </source>
</evidence>